<comment type="caution">
    <text evidence="12">The sequence shown here is derived from an EMBL/GenBank/DDBJ whole genome shotgun (WGS) entry which is preliminary data.</text>
</comment>
<evidence type="ECO:0000256" key="5">
    <source>
        <dbReference type="ARBA" id="ARBA00022824"/>
    </source>
</evidence>
<proteinExistence type="inferred from homology"/>
<dbReference type="Proteomes" id="UP000186804">
    <property type="component" value="Unassembled WGS sequence"/>
</dbReference>
<evidence type="ECO:0000313" key="13">
    <source>
        <dbReference type="Proteomes" id="UP000186804"/>
    </source>
</evidence>
<evidence type="ECO:0000256" key="7">
    <source>
        <dbReference type="ARBA" id="ARBA00022927"/>
    </source>
</evidence>
<dbReference type="VEuPathDB" id="CryptoDB:cand_020080"/>
<evidence type="ECO:0000313" key="12">
    <source>
        <dbReference type="EMBL" id="OII77298.1"/>
    </source>
</evidence>
<protein>
    <recommendedName>
        <fullName evidence="14">ER lumen protein retaining receptor</fullName>
    </recommendedName>
</protein>
<name>A0A1J4MSS9_9CRYT</name>
<feature type="transmembrane region" description="Helical" evidence="11">
    <location>
        <begin position="241"/>
        <end position="261"/>
    </location>
</feature>
<evidence type="ECO:0000256" key="4">
    <source>
        <dbReference type="ARBA" id="ARBA00022692"/>
    </source>
</evidence>
<evidence type="ECO:0000256" key="9">
    <source>
        <dbReference type="ARBA" id="ARBA00023136"/>
    </source>
</evidence>
<feature type="transmembrane region" description="Helical" evidence="11">
    <location>
        <begin position="49"/>
        <end position="71"/>
    </location>
</feature>
<dbReference type="EMBL" id="LRBS01000043">
    <property type="protein sequence ID" value="OII77298.1"/>
    <property type="molecule type" value="Genomic_DNA"/>
</dbReference>
<dbReference type="GO" id="GO:0046923">
    <property type="term" value="F:ER retention sequence binding"/>
    <property type="evidence" value="ECO:0007669"/>
    <property type="project" value="InterPro"/>
</dbReference>
<keyword evidence="8 11" id="KW-1133">Transmembrane helix</keyword>
<dbReference type="GO" id="GO:0016192">
    <property type="term" value="P:vesicle-mediated transport"/>
    <property type="evidence" value="ECO:0007669"/>
    <property type="project" value="UniProtKB-KW"/>
</dbReference>
<feature type="transmembrane region" description="Helical" evidence="11">
    <location>
        <begin position="206"/>
        <end position="226"/>
    </location>
</feature>
<accession>A0A1J4MSS9</accession>
<reference evidence="12 13" key="1">
    <citation type="submission" date="2016-10" db="EMBL/GenBank/DDBJ databases">
        <title>Reductive evolution of mitochondrial metabolism and differential evolution of invasion-related proteins in Cryptosporidium.</title>
        <authorList>
            <person name="Liu S."/>
            <person name="Roellig D.M."/>
            <person name="Guo Y."/>
            <person name="Li N."/>
            <person name="Frace M.A."/>
            <person name="Tang K."/>
            <person name="Zhang L."/>
            <person name="Feng Y."/>
            <person name="Xiao L."/>
        </authorList>
    </citation>
    <scope>NUCLEOTIDE SEQUENCE [LARGE SCALE GENOMIC DNA]</scope>
    <source>
        <strain evidence="12">30847</strain>
    </source>
</reference>
<evidence type="ECO:0000256" key="8">
    <source>
        <dbReference type="ARBA" id="ARBA00022989"/>
    </source>
</evidence>
<keyword evidence="6" id="KW-0931">ER-Golgi transport</keyword>
<keyword evidence="13" id="KW-1185">Reference proteome</keyword>
<feature type="transmembrane region" description="Helical" evidence="11">
    <location>
        <begin position="16"/>
        <end position="37"/>
    </location>
</feature>
<evidence type="ECO:0000256" key="2">
    <source>
        <dbReference type="ARBA" id="ARBA00010120"/>
    </source>
</evidence>
<evidence type="ECO:0000256" key="3">
    <source>
        <dbReference type="ARBA" id="ARBA00022448"/>
    </source>
</evidence>
<dbReference type="GeneID" id="92366192"/>
<keyword evidence="5" id="KW-0256">Endoplasmic reticulum</keyword>
<keyword evidence="4 11" id="KW-0812">Transmembrane</keyword>
<sequence length="275" mass="32198">MSNSPVLYKFSYIHDIFNYATAVSWLLGYCSLFLKLHRDQNAAGLSLQTLCMLVLTELNHVLILIVMTAYFKVPLGIDFYICDCSTVLISLATFSYIIFSFYDSYEEEKDTFGLNVASRIFESIIGKTNKNDVLERKIHTLAKRFHWIVAYLISLLASIPLFLFRRSHLPMLLSFWECYIDMQLTFALVPQLYMFYNKKPRKVSSLLAHFVVFILLARILMLLYWVTYPLFKYTSIPGRKLHITTEFLNIIILAHFMFYFIRAKLLGQRDIPLPI</sequence>
<evidence type="ECO:0000256" key="1">
    <source>
        <dbReference type="ARBA" id="ARBA00004477"/>
    </source>
</evidence>
<evidence type="ECO:0000256" key="10">
    <source>
        <dbReference type="ARBA" id="ARBA00023170"/>
    </source>
</evidence>
<evidence type="ECO:0000256" key="6">
    <source>
        <dbReference type="ARBA" id="ARBA00022892"/>
    </source>
</evidence>
<dbReference type="RefSeq" id="XP_067069144.1">
    <property type="nucleotide sequence ID" value="XM_067212238.1"/>
</dbReference>
<gene>
    <name evidence="12" type="ORF">cand_020080</name>
</gene>
<keyword evidence="9 11" id="KW-0472">Membrane</keyword>
<feature type="transmembrane region" description="Helical" evidence="11">
    <location>
        <begin position="145"/>
        <end position="165"/>
    </location>
</feature>
<dbReference type="GO" id="GO:0015031">
    <property type="term" value="P:protein transport"/>
    <property type="evidence" value="ECO:0007669"/>
    <property type="project" value="UniProtKB-KW"/>
</dbReference>
<keyword evidence="7" id="KW-0653">Protein transport</keyword>
<comment type="similarity">
    <text evidence="2">Belongs to the ERD2 family.</text>
</comment>
<dbReference type="OrthoDB" id="434428at2759"/>
<dbReference type="AlphaFoldDB" id="A0A1J4MSS9"/>
<dbReference type="Pfam" id="PF00810">
    <property type="entry name" value="ER_lumen_recept"/>
    <property type="match status" value="1"/>
</dbReference>
<dbReference type="InterPro" id="IPR000133">
    <property type="entry name" value="ER_ret_rcpt"/>
</dbReference>
<feature type="transmembrane region" description="Helical" evidence="11">
    <location>
        <begin position="77"/>
        <end position="99"/>
    </location>
</feature>
<organism evidence="12 13">
    <name type="scientific">Cryptosporidium andersoni</name>
    <dbReference type="NCBI Taxonomy" id="117008"/>
    <lineage>
        <taxon>Eukaryota</taxon>
        <taxon>Sar</taxon>
        <taxon>Alveolata</taxon>
        <taxon>Apicomplexa</taxon>
        <taxon>Conoidasida</taxon>
        <taxon>Coccidia</taxon>
        <taxon>Eucoccidiorida</taxon>
        <taxon>Eimeriorina</taxon>
        <taxon>Cryptosporidiidae</taxon>
        <taxon>Cryptosporidium</taxon>
    </lineage>
</organism>
<keyword evidence="3" id="KW-0813">Transport</keyword>
<dbReference type="GO" id="GO:0005789">
    <property type="term" value="C:endoplasmic reticulum membrane"/>
    <property type="evidence" value="ECO:0007669"/>
    <property type="project" value="UniProtKB-SubCell"/>
</dbReference>
<dbReference type="GO" id="GO:0006621">
    <property type="term" value="P:protein retention in ER lumen"/>
    <property type="evidence" value="ECO:0007669"/>
    <property type="project" value="InterPro"/>
</dbReference>
<keyword evidence="10" id="KW-0675">Receptor</keyword>
<comment type="subcellular location">
    <subcellularLocation>
        <location evidence="1">Endoplasmic reticulum membrane</location>
        <topology evidence="1">Multi-pass membrane protein</topology>
    </subcellularLocation>
</comment>
<evidence type="ECO:0008006" key="14">
    <source>
        <dbReference type="Google" id="ProtNLM"/>
    </source>
</evidence>
<evidence type="ECO:0000256" key="11">
    <source>
        <dbReference type="SAM" id="Phobius"/>
    </source>
</evidence>
<feature type="transmembrane region" description="Helical" evidence="11">
    <location>
        <begin position="171"/>
        <end position="194"/>
    </location>
</feature>